<dbReference type="SUPFAM" id="SSF49899">
    <property type="entry name" value="Concanavalin A-like lectins/glucanases"/>
    <property type="match status" value="1"/>
</dbReference>
<dbReference type="Pfam" id="PF13765">
    <property type="entry name" value="PRY"/>
    <property type="match status" value="1"/>
</dbReference>
<sequence>SVTLDVETANPWLEMSEDLKSLRWTRTQRSLPDTRKSSL</sequence>
<proteinExistence type="predicted"/>
<dbReference type="Gene3D" id="2.60.120.920">
    <property type="match status" value="1"/>
</dbReference>
<dbReference type="InterPro" id="IPR013320">
    <property type="entry name" value="ConA-like_dom_sf"/>
</dbReference>
<evidence type="ECO:0000313" key="3">
    <source>
        <dbReference type="Proteomes" id="UP000288216"/>
    </source>
</evidence>
<accession>A0A401QEU2</accession>
<dbReference type="EMBL" id="BFAA01056159">
    <property type="protein sequence ID" value="GCB83874.1"/>
    <property type="molecule type" value="Genomic_DNA"/>
</dbReference>
<reference evidence="2 3" key="1">
    <citation type="journal article" date="2018" name="Nat. Ecol. Evol.">
        <title>Shark genomes provide insights into elasmobranch evolution and the origin of vertebrates.</title>
        <authorList>
            <person name="Hara Y"/>
            <person name="Yamaguchi K"/>
            <person name="Onimaru K"/>
            <person name="Kadota M"/>
            <person name="Koyanagi M"/>
            <person name="Keeley SD"/>
            <person name="Tatsumi K"/>
            <person name="Tanaka K"/>
            <person name="Motone F"/>
            <person name="Kageyama Y"/>
            <person name="Nozu R"/>
            <person name="Adachi N"/>
            <person name="Nishimura O"/>
            <person name="Nakagawa R"/>
            <person name="Tanegashima C"/>
            <person name="Kiyatake I"/>
            <person name="Matsumoto R"/>
            <person name="Murakumo K"/>
            <person name="Nishida K"/>
            <person name="Terakita A"/>
            <person name="Kuratani S"/>
            <person name="Sato K"/>
            <person name="Hyodo S Kuraku.S."/>
        </authorList>
    </citation>
    <scope>NUCLEOTIDE SEQUENCE [LARGE SCALE GENOMIC DNA]</scope>
</reference>
<comment type="caution">
    <text evidence="2">The sequence shown here is derived from an EMBL/GenBank/DDBJ whole genome shotgun (WGS) entry which is preliminary data.</text>
</comment>
<dbReference type="OrthoDB" id="6270329at2759"/>
<dbReference type="AlphaFoldDB" id="A0A401QEU2"/>
<protein>
    <recommendedName>
        <fullName evidence="1">SPRY-associated domain-containing protein</fullName>
    </recommendedName>
</protein>
<dbReference type="InterPro" id="IPR006574">
    <property type="entry name" value="PRY"/>
</dbReference>
<feature type="domain" description="SPRY-associated" evidence="1">
    <location>
        <begin position="2"/>
        <end position="35"/>
    </location>
</feature>
<dbReference type="InterPro" id="IPR043136">
    <property type="entry name" value="B30.2/SPRY_sf"/>
</dbReference>
<gene>
    <name evidence="2" type="ORF">scyTo_0024794</name>
</gene>
<dbReference type="Proteomes" id="UP000288216">
    <property type="component" value="Unassembled WGS sequence"/>
</dbReference>
<feature type="non-terminal residue" evidence="2">
    <location>
        <position position="1"/>
    </location>
</feature>
<name>A0A401QEU2_SCYTO</name>
<evidence type="ECO:0000313" key="2">
    <source>
        <dbReference type="EMBL" id="GCB83874.1"/>
    </source>
</evidence>
<organism evidence="2 3">
    <name type="scientific">Scyliorhinus torazame</name>
    <name type="common">Cloudy catshark</name>
    <name type="synonym">Catulus torazame</name>
    <dbReference type="NCBI Taxonomy" id="75743"/>
    <lineage>
        <taxon>Eukaryota</taxon>
        <taxon>Metazoa</taxon>
        <taxon>Chordata</taxon>
        <taxon>Craniata</taxon>
        <taxon>Vertebrata</taxon>
        <taxon>Chondrichthyes</taxon>
        <taxon>Elasmobranchii</taxon>
        <taxon>Galeomorphii</taxon>
        <taxon>Galeoidea</taxon>
        <taxon>Carcharhiniformes</taxon>
        <taxon>Scyliorhinidae</taxon>
        <taxon>Scyliorhinus</taxon>
    </lineage>
</organism>
<evidence type="ECO:0000259" key="1">
    <source>
        <dbReference type="Pfam" id="PF13765"/>
    </source>
</evidence>
<keyword evidence="3" id="KW-1185">Reference proteome</keyword>